<evidence type="ECO:0000313" key="11">
    <source>
        <dbReference type="Proteomes" id="UP000071962"/>
    </source>
</evidence>
<proteinExistence type="predicted"/>
<evidence type="ECO:0000313" key="14">
    <source>
        <dbReference type="Proteomes" id="UP000072933"/>
    </source>
</evidence>
<dbReference type="PATRIC" id="fig|1307.466.peg.2086"/>
<dbReference type="Proteomes" id="UP000072933">
    <property type="component" value="Unassembled WGS sequence"/>
</dbReference>
<evidence type="ECO:0000313" key="16">
    <source>
        <dbReference type="Proteomes" id="UP000306426"/>
    </source>
</evidence>
<dbReference type="EMBL" id="JABXEU010000001">
    <property type="protein sequence ID" value="NVH35824.1"/>
    <property type="molecule type" value="Genomic_DNA"/>
</dbReference>
<dbReference type="Proteomes" id="UP000323128">
    <property type="component" value="Chromosome"/>
</dbReference>
<dbReference type="PIRSF" id="PIRSF015268">
    <property type="entry name" value="Virulence_RhuM"/>
    <property type="match status" value="1"/>
</dbReference>
<dbReference type="Pfam" id="PF13310">
    <property type="entry name" value="Virulence_RhuM"/>
    <property type="match status" value="1"/>
</dbReference>
<evidence type="ECO:0000313" key="15">
    <source>
        <dbReference type="Proteomes" id="UP000074356"/>
    </source>
</evidence>
<dbReference type="EMBL" id="FIID01000031">
    <property type="protein sequence ID" value="CYW20066.1"/>
    <property type="molecule type" value="Genomic_DNA"/>
</dbReference>
<reference evidence="10 16" key="2">
    <citation type="submission" date="2019-04" db="EMBL/GenBank/DDBJ databases">
        <title>Genome analysis of Streptococcus suis strain WUSS286.</title>
        <authorList>
            <person name="Chen H."/>
            <person name="Gao X."/>
            <person name="Wu Z."/>
        </authorList>
    </citation>
    <scope>NUCLEOTIDE SEQUENCE [LARGE SCALE GENOMIC DNA]</scope>
    <source>
        <strain evidence="10 16">WUSS286</strain>
    </source>
</reference>
<accession>A0A0M9FN27</accession>
<dbReference type="PANTHER" id="PTHR35810">
    <property type="entry name" value="CYTOPLASMIC PROTEIN-RELATED"/>
    <property type="match status" value="1"/>
</dbReference>
<dbReference type="EMBL" id="FILL01000025">
    <property type="protein sequence ID" value="CYX87450.1"/>
    <property type="molecule type" value="Genomic_DNA"/>
</dbReference>
<name>A0A0K2E7X6_STRSU</name>
<evidence type="ECO:0000313" key="17">
    <source>
        <dbReference type="Proteomes" id="UP000548355"/>
    </source>
</evidence>
<evidence type="ECO:0000313" key="7">
    <source>
        <dbReference type="EMBL" id="MDX5037709.1"/>
    </source>
</evidence>
<dbReference type="Proteomes" id="UP000548355">
    <property type="component" value="Unassembled WGS sequence"/>
</dbReference>
<evidence type="ECO:0008006" key="18">
    <source>
        <dbReference type="Google" id="ProtNLM"/>
    </source>
</evidence>
<reference evidence="8" key="3">
    <citation type="submission" date="2020-05" db="EMBL/GenBank/DDBJ databases">
        <title>Linking phenotype, genotype and ecology: antimicrobial resistance in the zoonotic pathogen Streptococcus suis.</title>
        <authorList>
            <person name="Hadjirin N.F."/>
            <person name="Miller E.L."/>
            <person name="Murray G.R."/>
            <person name="Yen P.L.K."/>
            <person name="Phuc H.D."/>
            <person name="Wileman T.M."/>
            <person name="Hernandez-Garcia J."/>
            <person name="Williamson S.M."/>
            <person name="Parkhill J."/>
            <person name="Maskell D.J."/>
            <person name="Zhou R."/>
            <person name="Fittipaldi N."/>
            <person name="Gottschalk M."/>
            <person name="Tucker A.D.W."/>
            <person name="Hoa N.T."/>
            <person name="Welch J."/>
            <person name="Weinert L.A."/>
        </authorList>
    </citation>
    <scope>NUCLEOTIDE SEQUENCE</scope>
    <source>
        <strain evidence="8">TMW_SS111</strain>
    </source>
</reference>
<dbReference type="InterPro" id="IPR011204">
    <property type="entry name" value="Virulence_RhuM-like"/>
</dbReference>
<evidence type="ECO:0000313" key="3">
    <source>
        <dbReference type="EMBL" id="CYV50993.1"/>
    </source>
</evidence>
<dbReference type="RefSeq" id="WP_022540706.1">
    <property type="nucleotide sequence ID" value="NZ_AP023392.1"/>
</dbReference>
<gene>
    <name evidence="1" type="ORF">A7J08_09235</name>
    <name evidence="10" type="ORF">E8L09_04690</name>
    <name evidence="4" type="ORF">ERS132370_02049</name>
    <name evidence="2" type="ORF">ERS132393_01005</name>
    <name evidence="3" type="ORF">ERS132440_00905</name>
    <name evidence="6" type="ORF">ERS132521_02026</name>
    <name evidence="5" type="ORF">ERS132551_01109</name>
    <name evidence="8" type="ORF">HO898_01480</name>
    <name evidence="9" type="ORF">HU146_00840</name>
    <name evidence="7" type="ORF">SHY70_05365</name>
</gene>
<dbReference type="EMBL" id="FIGG01000002">
    <property type="protein sequence ID" value="CYU58145.1"/>
    <property type="molecule type" value="Genomic_DNA"/>
</dbReference>
<accession>A0A0K2E7X6</accession>
<dbReference type="RefSeq" id="WP_024384172.1">
    <property type="nucleotide sequence ID" value="NZ_CEEL01000029.1"/>
</dbReference>
<evidence type="ECO:0000313" key="9">
    <source>
        <dbReference type="EMBL" id="NVH35824.1"/>
    </source>
</evidence>
<dbReference type="EMBL" id="JAWWZK010000008">
    <property type="protein sequence ID" value="MDX5037709.1"/>
    <property type="molecule type" value="Genomic_DNA"/>
</dbReference>
<dbReference type="Proteomes" id="UP001270004">
    <property type="component" value="Unassembled WGS sequence"/>
</dbReference>
<reference evidence="1" key="5">
    <citation type="journal article" date="2021" name="Front. Microbiol.">
        <title>Comparative Virulence and Genomic Analysis of Streptococcus suis Isolates.</title>
        <authorList>
            <person name="Nicholson T.L."/>
            <person name="Waack U."/>
            <person name="Anderson T.K."/>
            <person name="Bayles D.O."/>
            <person name="Zaia S.R."/>
            <person name="Goertz I."/>
            <person name="Eppinger M."/>
            <person name="Hau S.J."/>
            <person name="Brockmeier S.L."/>
            <person name="Shore S.M."/>
        </authorList>
    </citation>
    <scope>NUCLEOTIDE SEQUENCE</scope>
    <source>
        <strain evidence="1">SRD478</strain>
    </source>
</reference>
<reference evidence="7" key="6">
    <citation type="submission" date="2023-11" db="EMBL/GenBank/DDBJ databases">
        <title>Antimicrobial resistance in invasive Streptococcus suis isolated in Spain and the associated genetic mechanisms.</title>
        <authorList>
            <person name="Uruen C."/>
            <person name="Arenas J.A."/>
        </authorList>
    </citation>
    <scope>NUCLEOTIDE SEQUENCE</scope>
    <source>
        <strain evidence="7">Ss_70</strain>
    </source>
</reference>
<dbReference type="Proteomes" id="UP000074356">
    <property type="component" value="Unassembled WGS sequence"/>
</dbReference>
<evidence type="ECO:0000313" key="6">
    <source>
        <dbReference type="EMBL" id="CYX87450.1"/>
    </source>
</evidence>
<evidence type="ECO:0000313" key="5">
    <source>
        <dbReference type="EMBL" id="CYX02305.1"/>
    </source>
</evidence>
<evidence type="ECO:0000313" key="10">
    <source>
        <dbReference type="EMBL" id="TII04386.1"/>
    </source>
</evidence>
<reference evidence="11 12" key="1">
    <citation type="submission" date="2016-02" db="EMBL/GenBank/DDBJ databases">
        <authorList>
            <consortium name="Pathogen Informatics"/>
        </authorList>
    </citation>
    <scope>NUCLEOTIDE SEQUENCE [LARGE SCALE GENOMIC DNA]</scope>
    <source>
        <strain evidence="2 13">LSS31</strain>
        <strain evidence="3 15">LSS78</strain>
        <strain evidence="4 14">LSS8</strain>
        <strain evidence="5 11">SS1062</strain>
        <strain evidence="6 12">SS975</strain>
    </source>
</reference>
<evidence type="ECO:0000313" key="1">
    <source>
        <dbReference type="EMBL" id="ASW50444.2"/>
    </source>
</evidence>
<evidence type="ECO:0000313" key="8">
    <source>
        <dbReference type="EMBL" id="NQP82441.1"/>
    </source>
</evidence>
<evidence type="ECO:0000313" key="2">
    <source>
        <dbReference type="EMBL" id="CYU58145.1"/>
    </source>
</evidence>
<evidence type="ECO:0000313" key="12">
    <source>
        <dbReference type="Proteomes" id="UP000072353"/>
    </source>
</evidence>
<sequence length="110" mass="12225">MDTNINSIDSQYTYDTIVYDDGQIDGVIQQLNQIIDCLNQISSEIVGLEAQDSSWSGKSKAAYVDLKEFLKSYRKDYQHSIKELKSTVSGLETLLNSIPSATVLKEIDGA</sequence>
<dbReference type="Proteomes" id="UP000748881">
    <property type="component" value="Unassembled WGS sequence"/>
</dbReference>
<dbReference type="EMBL" id="FIKT01000011">
    <property type="protein sequence ID" value="CYX02305.1"/>
    <property type="molecule type" value="Genomic_DNA"/>
</dbReference>
<dbReference type="Proteomes" id="UP000072530">
    <property type="component" value="Unassembled WGS sequence"/>
</dbReference>
<dbReference type="EMBL" id="SSXK01000010">
    <property type="protein sequence ID" value="TII04386.1"/>
    <property type="molecule type" value="Genomic_DNA"/>
</dbReference>
<evidence type="ECO:0000313" key="4">
    <source>
        <dbReference type="EMBL" id="CYW20066.1"/>
    </source>
</evidence>
<reference evidence="9 17" key="4">
    <citation type="submission" date="2020-06" db="EMBL/GenBank/DDBJ databases">
        <title>Pan-genome analysis of Streptococcus suis serotype 2 revealed genomic diversity among strains of different virulence.</title>
        <authorList>
            <person name="Guo G."/>
            <person name="Zhang W."/>
        </authorList>
    </citation>
    <scope>NUCLEOTIDE SEQUENCE [LARGE SCALE GENOMIC DNA]</scope>
    <source>
        <strain evidence="9 17">ZJ92091101</strain>
    </source>
</reference>
<evidence type="ECO:0000313" key="13">
    <source>
        <dbReference type="Proteomes" id="UP000072530"/>
    </source>
</evidence>
<dbReference type="Proteomes" id="UP000072353">
    <property type="component" value="Unassembled WGS sequence"/>
</dbReference>
<protein>
    <recommendedName>
        <fullName evidence="18">WXG100 family type VII secretion target</fullName>
    </recommendedName>
</protein>
<dbReference type="Proteomes" id="UP000071962">
    <property type="component" value="Unassembled WGS sequence"/>
</dbReference>
<dbReference type="EMBL" id="JABLKP010000001">
    <property type="protein sequence ID" value="NQP82441.1"/>
    <property type="molecule type" value="Genomic_DNA"/>
</dbReference>
<dbReference type="EMBL" id="CP030010">
    <property type="protein sequence ID" value="ASW50444.2"/>
    <property type="molecule type" value="Genomic_DNA"/>
</dbReference>
<organism evidence="10 16">
    <name type="scientific">Streptococcus suis</name>
    <dbReference type="NCBI Taxonomy" id="1307"/>
    <lineage>
        <taxon>Bacteria</taxon>
        <taxon>Bacillati</taxon>
        <taxon>Bacillota</taxon>
        <taxon>Bacilli</taxon>
        <taxon>Lactobacillales</taxon>
        <taxon>Streptococcaceae</taxon>
        <taxon>Streptococcus</taxon>
    </lineage>
</organism>
<dbReference type="AlphaFoldDB" id="A0A0K2E7X6"/>
<dbReference type="Proteomes" id="UP000306426">
    <property type="component" value="Unassembled WGS sequence"/>
</dbReference>
<dbReference type="PANTHER" id="PTHR35810:SF1">
    <property type="entry name" value="CYTOPLASMIC PROTEIN"/>
    <property type="match status" value="1"/>
</dbReference>
<dbReference type="EMBL" id="FIIB01000006">
    <property type="protein sequence ID" value="CYV50993.1"/>
    <property type="molecule type" value="Genomic_DNA"/>
</dbReference>